<dbReference type="KEGG" id="dli:dnl_61810"/>
<reference evidence="1" key="1">
    <citation type="journal article" date="2021" name="Microb. Physiol.">
        <title>Proteogenomic Insights into the Physiology of Marine, Sulfate-Reducing, Filamentous Desulfonema limicola and Desulfonema magnum.</title>
        <authorList>
            <person name="Schnaars V."/>
            <person name="Wohlbrand L."/>
            <person name="Scheve S."/>
            <person name="Hinrichs C."/>
            <person name="Reinhardt R."/>
            <person name="Rabus R."/>
        </authorList>
    </citation>
    <scope>NUCLEOTIDE SEQUENCE</scope>
    <source>
        <strain evidence="1">5ac10</strain>
    </source>
</reference>
<name>A0A975BE97_9BACT</name>
<dbReference type="EMBL" id="CP061799">
    <property type="protein sequence ID" value="QTA83766.1"/>
    <property type="molecule type" value="Genomic_DNA"/>
</dbReference>
<evidence type="ECO:0000313" key="2">
    <source>
        <dbReference type="Proteomes" id="UP000663720"/>
    </source>
</evidence>
<dbReference type="Proteomes" id="UP000663720">
    <property type="component" value="Chromosome"/>
</dbReference>
<organism evidence="1 2">
    <name type="scientific">Desulfonema limicola</name>
    <dbReference type="NCBI Taxonomy" id="45656"/>
    <lineage>
        <taxon>Bacteria</taxon>
        <taxon>Pseudomonadati</taxon>
        <taxon>Thermodesulfobacteriota</taxon>
        <taxon>Desulfobacteria</taxon>
        <taxon>Desulfobacterales</taxon>
        <taxon>Desulfococcaceae</taxon>
        <taxon>Desulfonema</taxon>
    </lineage>
</organism>
<sequence length="475" mass="54575">MQIGIDRWLEAYGFTGNPFASREASKENHLNEYFVAPPYFDEVLGDASSPQTTLIFAPRGGGKTAQRAMVDYHCKPKQTHENILSITYTDFTPVVEMVKKDLLQITARNHVDEILKRTIVSLCHYLTEIPSVIDCFHKMPDVDKLYLQWFISTYADYLTPRQVSKLNKEKINFLINDDEKIPANIAKYLQSKVNMPPADLLRDLSELLYALNFDAVYVLVDSVDEFDLTADDPCAAITLIEPLLADLTVMDLPKVAFKFFLPAELEKLIQSRPAIRQDRLIFRRIEWTDDVLLELLQRRLEAFSKHSSLDALCVPELRGRIEKEMIKIADGSPRSLIRLGTLLLSEHCELAVDNSYEGWLIKEKALDAAKKKFEKEIIFNWGSGQLQEDEPAKKIEKSLRDTNKYLNQVTSTFPAPIAMVCRDFNVQIAPQQKFKRLLDLFEVTMIFSAFVLIFEYVSKTSSNKEKNPKKFWAEL</sequence>
<evidence type="ECO:0000313" key="1">
    <source>
        <dbReference type="EMBL" id="QTA83766.1"/>
    </source>
</evidence>
<accession>A0A975BE97</accession>
<proteinExistence type="predicted"/>
<keyword evidence="2" id="KW-1185">Reference proteome</keyword>
<dbReference type="NCBIfam" id="NF047389">
    <property type="entry name" value="ATPase_Sll1717"/>
    <property type="match status" value="1"/>
</dbReference>
<protein>
    <submittedName>
        <fullName evidence="1">Uncharacterized protein</fullName>
    </submittedName>
</protein>
<dbReference type="InterPro" id="IPR059206">
    <property type="entry name" value="Sll1717-like"/>
</dbReference>
<dbReference type="AlphaFoldDB" id="A0A975BE97"/>
<gene>
    <name evidence="1" type="ORF">dnl_61810</name>
</gene>
<dbReference type="RefSeq" id="WP_207689566.1">
    <property type="nucleotide sequence ID" value="NZ_CP061799.1"/>
</dbReference>